<proteinExistence type="predicted"/>
<protein>
    <submittedName>
        <fullName evidence="6">Predicted membrane protein</fullName>
    </submittedName>
</protein>
<feature type="chain" id="PRO_5039626645" evidence="3">
    <location>
        <begin position="29"/>
        <end position="591"/>
    </location>
</feature>
<evidence type="ECO:0000256" key="1">
    <source>
        <dbReference type="SAM" id="MobiDB-lite"/>
    </source>
</evidence>
<dbReference type="OrthoDB" id="143710at2"/>
<dbReference type="InterPro" id="IPR018702">
    <property type="entry name" value="DUF2207"/>
</dbReference>
<feature type="domain" description="DUF2207" evidence="4">
    <location>
        <begin position="39"/>
        <end position="223"/>
    </location>
</feature>
<dbReference type="InterPro" id="IPR048389">
    <property type="entry name" value="YciQ-like_C"/>
</dbReference>
<evidence type="ECO:0000313" key="7">
    <source>
        <dbReference type="Proteomes" id="UP000219514"/>
    </source>
</evidence>
<dbReference type="Pfam" id="PF09972">
    <property type="entry name" value="DUF2207"/>
    <property type="match status" value="1"/>
</dbReference>
<evidence type="ECO:0000259" key="5">
    <source>
        <dbReference type="Pfam" id="PF20990"/>
    </source>
</evidence>
<feature type="transmembrane region" description="Helical" evidence="2">
    <location>
        <begin position="250"/>
        <end position="268"/>
    </location>
</feature>
<feature type="signal peptide" evidence="3">
    <location>
        <begin position="1"/>
        <end position="28"/>
    </location>
</feature>
<keyword evidence="2" id="KW-0812">Transmembrane</keyword>
<evidence type="ECO:0000256" key="2">
    <source>
        <dbReference type="SAM" id="Phobius"/>
    </source>
</evidence>
<dbReference type="RefSeq" id="WP_097208478.1">
    <property type="nucleotide sequence ID" value="NZ_JACHXB010000002.1"/>
</dbReference>
<evidence type="ECO:0000259" key="4">
    <source>
        <dbReference type="Pfam" id="PF09972"/>
    </source>
</evidence>
<evidence type="ECO:0000313" key="6">
    <source>
        <dbReference type="EMBL" id="SNX98546.1"/>
    </source>
</evidence>
<keyword evidence="2" id="KW-0472">Membrane</keyword>
<accession>A0A285EKF8</accession>
<dbReference type="EMBL" id="OBDO01000011">
    <property type="protein sequence ID" value="SNX98546.1"/>
    <property type="molecule type" value="Genomic_DNA"/>
</dbReference>
<dbReference type="Pfam" id="PF20990">
    <property type="entry name" value="DUF2207_C"/>
    <property type="match status" value="1"/>
</dbReference>
<feature type="transmembrane region" description="Helical" evidence="2">
    <location>
        <begin position="415"/>
        <end position="433"/>
    </location>
</feature>
<evidence type="ECO:0000256" key="3">
    <source>
        <dbReference type="SAM" id="SignalP"/>
    </source>
</evidence>
<keyword evidence="3" id="KW-0732">Signal</keyword>
<dbReference type="AlphaFoldDB" id="A0A285EKF8"/>
<reference evidence="6 7" key="1">
    <citation type="submission" date="2017-09" db="EMBL/GenBank/DDBJ databases">
        <authorList>
            <person name="Ehlers B."/>
            <person name="Leendertz F.H."/>
        </authorList>
    </citation>
    <scope>NUCLEOTIDE SEQUENCE [LARGE SCALE GENOMIC DNA]</scope>
    <source>
        <strain evidence="6 7">DSM 46844</strain>
    </source>
</reference>
<feature type="domain" description="Predicted membrane protein YciQ-like C-terminal" evidence="5">
    <location>
        <begin position="288"/>
        <end position="527"/>
    </location>
</feature>
<keyword evidence="2" id="KW-1133">Transmembrane helix</keyword>
<gene>
    <name evidence="6" type="ORF">SAMN06893097_11160</name>
</gene>
<feature type="transmembrane region" description="Helical" evidence="2">
    <location>
        <begin position="439"/>
        <end position="457"/>
    </location>
</feature>
<feature type="region of interest" description="Disordered" evidence="1">
    <location>
        <begin position="272"/>
        <end position="296"/>
    </location>
</feature>
<sequence>MAVPTSSRGRRPARVLGLLLPGAVLALAGCSGEEAAEGIRSYDVRVQVAADGSLAVEETIDYDFAGEERHGIVRLLPDRAPFAQNRDRVYPVTDLAVESPTGAPVDTEVTDEGGALSIRVGDEDTEVTGRHTYVLAYRVAAVADRGADGDRVAWNAVGTGWEVPIDDVEVVLSGPVEPVTASCAVGGEGERTRCAAEVGPGGELRATASGLDAGEGVTVAATFPVGTLPGAAPRYEDTFSPAQAFRATPATVGVGLAALLAVVLPVLARARRGRPARDPGPAAPQLTPPRDARPGQLGTVLDGHAQRHEVTATLLDLAVRGHLRIEEVDDADAGRETGDPPADWRLVRTPGDARGLRGYERELLEGLFADGEETALSDLQPRFGALETRVRAALYRDVVELGWFVADPAAVRRRWYALGAAALVAGVVATVVLALTSTWALAGTGLVLAGLVVLGTAGRMPQRTAAGEELRRAAAAFRDHLATAGPREPAESVRVPDLAGAARTDVAVRHLPYAVALGVADEWSRRLTAAGLDATPDWYTPSARYGGVPVWPALVAFSSPSNPVLTPPATGGSGGGVSVGGGAGGGGGGSW</sequence>
<organism evidence="6 7">
    <name type="scientific">Geodermatophilus sabuli</name>
    <dbReference type="NCBI Taxonomy" id="1564158"/>
    <lineage>
        <taxon>Bacteria</taxon>
        <taxon>Bacillati</taxon>
        <taxon>Actinomycetota</taxon>
        <taxon>Actinomycetes</taxon>
        <taxon>Geodermatophilales</taxon>
        <taxon>Geodermatophilaceae</taxon>
        <taxon>Geodermatophilus</taxon>
    </lineage>
</organism>
<feature type="region of interest" description="Disordered" evidence="1">
    <location>
        <begin position="566"/>
        <end position="591"/>
    </location>
</feature>
<feature type="compositionally biased region" description="Gly residues" evidence="1">
    <location>
        <begin position="571"/>
        <end position="591"/>
    </location>
</feature>
<dbReference type="Proteomes" id="UP000219514">
    <property type="component" value="Unassembled WGS sequence"/>
</dbReference>
<name>A0A285EKF8_9ACTN</name>
<keyword evidence="7" id="KW-1185">Reference proteome</keyword>